<dbReference type="AlphaFoldDB" id="D3G0C3"/>
<dbReference type="HOGENOM" id="CLU_2448520_0_0_9"/>
<keyword evidence="2" id="KW-1185">Reference proteome</keyword>
<protein>
    <submittedName>
        <fullName evidence="1">Uncharacterized protein</fullName>
    </submittedName>
</protein>
<dbReference type="Proteomes" id="UP000001544">
    <property type="component" value="Chromosome"/>
</dbReference>
<reference evidence="1 2" key="1">
    <citation type="journal article" date="2011" name="Environ. Microbiol.">
        <title>Genome of alkaliphilic Bacillus pseudofirmus OF4 reveals adaptations that support the ability to grow in an external pH range from 7.5 to 11.4.</title>
        <authorList>
            <person name="Janto B."/>
            <person name="Ahmed A."/>
            <person name="Ito M."/>
            <person name="Liu J."/>
            <person name="Hicks D.B."/>
            <person name="Pagni S."/>
            <person name="Fackelmayer O.J."/>
            <person name="Smith T.A."/>
            <person name="Earl J."/>
            <person name="Elbourne L.D."/>
            <person name="Hassan K."/>
            <person name="Paulsen I.T."/>
            <person name="Kolsto A.B."/>
            <person name="Tourasse N.J."/>
            <person name="Ehrlich G.D."/>
            <person name="Boissy R."/>
            <person name="Ivey D.M."/>
            <person name="Li G."/>
            <person name="Xue Y."/>
            <person name="Ma Y."/>
            <person name="Hu F.Z."/>
            <person name="Krulwich T.A."/>
        </authorList>
    </citation>
    <scope>NUCLEOTIDE SEQUENCE [LARGE SCALE GENOMIC DNA]</scope>
    <source>
        <strain evidence="2">ATCC BAA-2126 / JCM 17055 / OF4</strain>
    </source>
</reference>
<evidence type="ECO:0000313" key="1">
    <source>
        <dbReference type="EMBL" id="ADC49398.1"/>
    </source>
</evidence>
<evidence type="ECO:0000313" key="2">
    <source>
        <dbReference type="Proteomes" id="UP000001544"/>
    </source>
</evidence>
<gene>
    <name evidence="1" type="ordered locus">BpOF4_06700</name>
</gene>
<sequence>MFYPFYDGIESLESAQYSLEDYKLSEAEQEALQSRYSTFFMDSLKDEYFTDNGKVDYEHSDTTLSLRELVMELSPEEAAAGILAKKGAR</sequence>
<organism evidence="1 2">
    <name type="scientific">Alkalihalophilus pseudofirmus (strain ATCC BAA-2126 / JCM 17055 / OF4)</name>
    <name type="common">Bacillus pseudofirmus</name>
    <dbReference type="NCBI Taxonomy" id="398511"/>
    <lineage>
        <taxon>Bacteria</taxon>
        <taxon>Bacillati</taxon>
        <taxon>Bacillota</taxon>
        <taxon>Bacilli</taxon>
        <taxon>Bacillales</taxon>
        <taxon>Bacillaceae</taxon>
        <taxon>Alkalihalophilus</taxon>
    </lineage>
</organism>
<dbReference type="STRING" id="398511.BpOF4_06700"/>
<proteinExistence type="predicted"/>
<name>D3G0C3_ALKPO</name>
<dbReference type="KEGG" id="bpf:BpOF4_06700"/>
<dbReference type="EMBL" id="CP001878">
    <property type="protein sequence ID" value="ADC49398.1"/>
    <property type="molecule type" value="Genomic_DNA"/>
</dbReference>
<accession>D3G0C3</accession>